<dbReference type="SMART" id="SM00724">
    <property type="entry name" value="TLC"/>
    <property type="match status" value="1"/>
</dbReference>
<evidence type="ECO:0000256" key="5">
    <source>
        <dbReference type="PROSITE-ProRule" id="PRU00205"/>
    </source>
</evidence>
<dbReference type="GO" id="GO:0016020">
    <property type="term" value="C:membrane"/>
    <property type="evidence" value="ECO:0007669"/>
    <property type="project" value="UniProtKB-SubCell"/>
</dbReference>
<feature type="transmembrane region" description="Helical" evidence="7">
    <location>
        <begin position="53"/>
        <end position="76"/>
    </location>
</feature>
<feature type="region of interest" description="Disordered" evidence="6">
    <location>
        <begin position="429"/>
        <end position="451"/>
    </location>
</feature>
<evidence type="ECO:0000256" key="6">
    <source>
        <dbReference type="SAM" id="MobiDB-lite"/>
    </source>
</evidence>
<name>A0A4E0S0D6_FASHE</name>
<dbReference type="Proteomes" id="UP000230066">
    <property type="component" value="Unassembled WGS sequence"/>
</dbReference>
<evidence type="ECO:0000259" key="8">
    <source>
        <dbReference type="PROSITE" id="PS50922"/>
    </source>
</evidence>
<dbReference type="EMBL" id="JXXN02001128">
    <property type="protein sequence ID" value="THD25472.1"/>
    <property type="molecule type" value="Genomic_DNA"/>
</dbReference>
<dbReference type="GO" id="GO:0005783">
    <property type="term" value="C:endoplasmic reticulum"/>
    <property type="evidence" value="ECO:0007669"/>
    <property type="project" value="TreeGrafter"/>
</dbReference>
<reference evidence="9" key="1">
    <citation type="submission" date="2019-03" db="EMBL/GenBank/DDBJ databases">
        <title>Improved annotation for the trematode Fasciola hepatica.</title>
        <authorList>
            <person name="Choi Y.-J."/>
            <person name="Martin J."/>
            <person name="Mitreva M."/>
        </authorList>
    </citation>
    <scope>NUCLEOTIDE SEQUENCE [LARGE SCALE GENOMIC DNA]</scope>
</reference>
<feature type="transmembrane region" description="Helical" evidence="7">
    <location>
        <begin position="247"/>
        <end position="268"/>
    </location>
</feature>
<feature type="domain" description="TLC" evidence="8">
    <location>
        <begin position="89"/>
        <end position="320"/>
    </location>
</feature>
<comment type="subcellular location">
    <subcellularLocation>
        <location evidence="1">Membrane</location>
        <topology evidence="1">Multi-pass membrane protein</topology>
    </subcellularLocation>
</comment>
<evidence type="ECO:0000313" key="9">
    <source>
        <dbReference type="EMBL" id="THD25472.1"/>
    </source>
</evidence>
<evidence type="ECO:0000256" key="3">
    <source>
        <dbReference type="ARBA" id="ARBA00022989"/>
    </source>
</evidence>
<evidence type="ECO:0000256" key="2">
    <source>
        <dbReference type="ARBA" id="ARBA00022692"/>
    </source>
</evidence>
<sequence>MDQRRQREFDVRGVCSVHAVGVYSIATMMNENASHDPYDDYLVAFELDKYPYYYHWIFFSFLTCVTIHHVLSPLLFRRYNRAYREFPRAKRMEWDSRTVSSLHATVVSILCLSTLLTDKLLWKQPVTYPARLGLIALAISIGYFLCDIVSMPLYWRGSDLYIFLLHHFAAALAFQQVIQYRICTFFGVYRLTTELSTPFINQRRVSLSLTFGVDNRDSIVFRHGARISLWFYRTIGYTPDRRRVCSVTLMFAILFAITRNFMIIPFWGISYRALSSPGFLTARQAIPWLIMAFTVPPLILDFLNIYWASKAYRIGWRAAKCLWSADWRSDIRLAHARLRKRLRRLRHRKSSDSTSIHSSLLGTSGAMDMAETSMITSSSMNNVQLEPDALDLFILESSSSSSETEYEPADSEHEHDPAKLVVTNMSMTETATIGAESSEGDQHLTQRTSAP</sequence>
<evidence type="ECO:0000313" key="10">
    <source>
        <dbReference type="Proteomes" id="UP000230066"/>
    </source>
</evidence>
<evidence type="ECO:0000256" key="1">
    <source>
        <dbReference type="ARBA" id="ARBA00004141"/>
    </source>
</evidence>
<evidence type="ECO:0000256" key="4">
    <source>
        <dbReference type="ARBA" id="ARBA00023136"/>
    </source>
</evidence>
<organism evidence="9 10">
    <name type="scientific">Fasciola hepatica</name>
    <name type="common">Liver fluke</name>
    <dbReference type="NCBI Taxonomy" id="6192"/>
    <lineage>
        <taxon>Eukaryota</taxon>
        <taxon>Metazoa</taxon>
        <taxon>Spiralia</taxon>
        <taxon>Lophotrochozoa</taxon>
        <taxon>Platyhelminthes</taxon>
        <taxon>Trematoda</taxon>
        <taxon>Digenea</taxon>
        <taxon>Plagiorchiida</taxon>
        <taxon>Echinostomata</taxon>
        <taxon>Echinostomatoidea</taxon>
        <taxon>Fasciolidae</taxon>
        <taxon>Fasciola</taxon>
    </lineage>
</organism>
<feature type="transmembrane region" description="Helical" evidence="7">
    <location>
        <begin position="128"/>
        <end position="146"/>
    </location>
</feature>
<proteinExistence type="predicted"/>
<dbReference type="InterPro" id="IPR006634">
    <property type="entry name" value="TLC-dom"/>
</dbReference>
<keyword evidence="2 5" id="KW-0812">Transmembrane</keyword>
<dbReference type="InterPro" id="IPR050846">
    <property type="entry name" value="TLCD"/>
</dbReference>
<dbReference type="PANTHER" id="PTHR13439">
    <property type="entry name" value="CT120 PROTEIN"/>
    <property type="match status" value="1"/>
</dbReference>
<feature type="transmembrane region" description="Helical" evidence="7">
    <location>
        <begin position="97"/>
        <end position="116"/>
    </location>
</feature>
<evidence type="ECO:0000256" key="7">
    <source>
        <dbReference type="SAM" id="Phobius"/>
    </source>
</evidence>
<keyword evidence="4 5" id="KW-0472">Membrane</keyword>
<dbReference type="PANTHER" id="PTHR13439:SF0">
    <property type="entry name" value="TOPOISOMERASE I DAMAGE AFFECTED PROTEIN 4"/>
    <property type="match status" value="1"/>
</dbReference>
<comment type="caution">
    <text evidence="9">The sequence shown here is derived from an EMBL/GenBank/DDBJ whole genome shotgun (WGS) entry which is preliminary data.</text>
</comment>
<dbReference type="Pfam" id="PF03798">
    <property type="entry name" value="TRAM_LAG1_CLN8"/>
    <property type="match status" value="1"/>
</dbReference>
<dbReference type="AlphaFoldDB" id="A0A4E0S0D6"/>
<accession>A0A4E0S0D6</accession>
<protein>
    <submittedName>
        <fullName evidence="9">Transmembrane protein 56</fullName>
    </submittedName>
</protein>
<gene>
    <name evidence="9" type="ORF">D915_003692</name>
</gene>
<keyword evidence="3 7" id="KW-1133">Transmembrane helix</keyword>
<dbReference type="GO" id="GO:0055088">
    <property type="term" value="P:lipid homeostasis"/>
    <property type="evidence" value="ECO:0007669"/>
    <property type="project" value="TreeGrafter"/>
</dbReference>
<dbReference type="PROSITE" id="PS50922">
    <property type="entry name" value="TLC"/>
    <property type="match status" value="1"/>
</dbReference>
<keyword evidence="10" id="KW-1185">Reference proteome</keyword>
<feature type="transmembrane region" description="Helical" evidence="7">
    <location>
        <begin position="288"/>
        <end position="307"/>
    </location>
</feature>